<organism evidence="1 2">
    <name type="scientific">Dallia pectoralis</name>
    <name type="common">Alaska blackfish</name>
    <dbReference type="NCBI Taxonomy" id="75939"/>
    <lineage>
        <taxon>Eukaryota</taxon>
        <taxon>Metazoa</taxon>
        <taxon>Chordata</taxon>
        <taxon>Craniata</taxon>
        <taxon>Vertebrata</taxon>
        <taxon>Euteleostomi</taxon>
        <taxon>Actinopterygii</taxon>
        <taxon>Neopterygii</taxon>
        <taxon>Teleostei</taxon>
        <taxon>Protacanthopterygii</taxon>
        <taxon>Esociformes</taxon>
        <taxon>Umbridae</taxon>
        <taxon>Dallia</taxon>
    </lineage>
</organism>
<dbReference type="Proteomes" id="UP001157502">
    <property type="component" value="Chromosome 17"/>
</dbReference>
<dbReference type="EMBL" id="CM055744">
    <property type="protein sequence ID" value="KAJ7999119.1"/>
    <property type="molecule type" value="Genomic_DNA"/>
</dbReference>
<accession>A0ACC2G680</accession>
<comment type="caution">
    <text evidence="1">The sequence shown here is derived from an EMBL/GenBank/DDBJ whole genome shotgun (WGS) entry which is preliminary data.</text>
</comment>
<sequence>MNCIKNILYNCCILESTVGTLCFRQVENEAKLSGERLMQASRKHAWAVNIPGQKSCGSGAAVPVPIPAEPGHSPPTWTTEDKTPTAIEGILKTWFAVLQKPYPAAPLRLPQTNFWGAKGVHEEGCVQGGFSYLLTIYARCQLLDAG</sequence>
<proteinExistence type="predicted"/>
<gene>
    <name evidence="1" type="ORF">DPEC_G00212100</name>
</gene>
<protein>
    <submittedName>
        <fullName evidence="1">Uncharacterized protein</fullName>
    </submittedName>
</protein>
<evidence type="ECO:0000313" key="1">
    <source>
        <dbReference type="EMBL" id="KAJ7999119.1"/>
    </source>
</evidence>
<reference evidence="1" key="1">
    <citation type="submission" date="2021-05" db="EMBL/GenBank/DDBJ databases">
        <authorList>
            <person name="Pan Q."/>
            <person name="Jouanno E."/>
            <person name="Zahm M."/>
            <person name="Klopp C."/>
            <person name="Cabau C."/>
            <person name="Louis A."/>
            <person name="Berthelot C."/>
            <person name="Parey E."/>
            <person name="Roest Crollius H."/>
            <person name="Montfort J."/>
            <person name="Robinson-Rechavi M."/>
            <person name="Bouchez O."/>
            <person name="Lampietro C."/>
            <person name="Lopez Roques C."/>
            <person name="Donnadieu C."/>
            <person name="Postlethwait J."/>
            <person name="Bobe J."/>
            <person name="Dillon D."/>
            <person name="Chandos A."/>
            <person name="von Hippel F."/>
            <person name="Guiguen Y."/>
        </authorList>
    </citation>
    <scope>NUCLEOTIDE SEQUENCE</scope>
    <source>
        <strain evidence="1">YG-Jan2019</strain>
    </source>
</reference>
<name>A0ACC2G680_DALPE</name>
<evidence type="ECO:0000313" key="2">
    <source>
        <dbReference type="Proteomes" id="UP001157502"/>
    </source>
</evidence>
<keyword evidence="2" id="KW-1185">Reference proteome</keyword>